<accession>A0ABR2L783</accession>
<sequence>MREIIIITLFSIQKTNKEVTESKEKFILGLLWTIILHYSIDKSVRFSNDYKKANDNSRFSSTSKFSYCLPRHRRIPAAEPGFVRTPRLLLPREDPKYTETVSKVASQALKELNIPLLFDLRKLQSSKIDDKALLTQLSVIKIAIERRQPTQRTISKSRALILGDEFVPHKEEGSNKKYAGKKFGLIMKLKETDYKNGQRINPLKEQVCFGYLLYFNNYKSISIIINKISKRLLVYL</sequence>
<proteinExistence type="predicted"/>
<protein>
    <recommendedName>
        <fullName evidence="3">Calponin-homology (CH) domain-containing protein</fullName>
    </recommendedName>
</protein>
<dbReference type="EMBL" id="JAPFFF010000001">
    <property type="protein sequence ID" value="KAK8898130.1"/>
    <property type="molecule type" value="Genomic_DNA"/>
</dbReference>
<dbReference type="Proteomes" id="UP001470230">
    <property type="component" value="Unassembled WGS sequence"/>
</dbReference>
<gene>
    <name evidence="1" type="ORF">M9Y10_000400</name>
</gene>
<evidence type="ECO:0000313" key="2">
    <source>
        <dbReference type="Proteomes" id="UP001470230"/>
    </source>
</evidence>
<reference evidence="1 2" key="1">
    <citation type="submission" date="2024-04" db="EMBL/GenBank/DDBJ databases">
        <title>Tritrichomonas musculus Genome.</title>
        <authorList>
            <person name="Alves-Ferreira E."/>
            <person name="Grigg M."/>
            <person name="Lorenzi H."/>
            <person name="Galac M."/>
        </authorList>
    </citation>
    <scope>NUCLEOTIDE SEQUENCE [LARGE SCALE GENOMIC DNA]</scope>
    <source>
        <strain evidence="1 2">EAF2021</strain>
    </source>
</reference>
<organism evidence="1 2">
    <name type="scientific">Tritrichomonas musculus</name>
    <dbReference type="NCBI Taxonomy" id="1915356"/>
    <lineage>
        <taxon>Eukaryota</taxon>
        <taxon>Metamonada</taxon>
        <taxon>Parabasalia</taxon>
        <taxon>Tritrichomonadida</taxon>
        <taxon>Tritrichomonadidae</taxon>
        <taxon>Tritrichomonas</taxon>
    </lineage>
</organism>
<keyword evidence="2" id="KW-1185">Reference proteome</keyword>
<evidence type="ECO:0008006" key="3">
    <source>
        <dbReference type="Google" id="ProtNLM"/>
    </source>
</evidence>
<dbReference type="InterPro" id="IPR036872">
    <property type="entry name" value="CH_dom_sf"/>
</dbReference>
<dbReference type="SUPFAM" id="SSF47576">
    <property type="entry name" value="Calponin-homology domain, CH-domain"/>
    <property type="match status" value="1"/>
</dbReference>
<evidence type="ECO:0000313" key="1">
    <source>
        <dbReference type="EMBL" id="KAK8898130.1"/>
    </source>
</evidence>
<name>A0ABR2L783_9EUKA</name>
<comment type="caution">
    <text evidence="1">The sequence shown here is derived from an EMBL/GenBank/DDBJ whole genome shotgun (WGS) entry which is preliminary data.</text>
</comment>